<dbReference type="InterPro" id="IPR044926">
    <property type="entry name" value="RGS_subdomain_2"/>
</dbReference>
<dbReference type="PROSITE" id="PS50132">
    <property type="entry name" value="RGS"/>
    <property type="match status" value="1"/>
</dbReference>
<evidence type="ECO:0000259" key="7">
    <source>
        <dbReference type="PROSITE" id="PS50841"/>
    </source>
</evidence>
<feature type="compositionally biased region" description="Low complexity" evidence="5">
    <location>
        <begin position="510"/>
        <end position="519"/>
    </location>
</feature>
<dbReference type="GO" id="GO:0005634">
    <property type="term" value="C:nucleus"/>
    <property type="evidence" value="ECO:0007669"/>
    <property type="project" value="TreeGrafter"/>
</dbReference>
<name>A0A653BRW9_CALMS</name>
<dbReference type="GO" id="GO:0048468">
    <property type="term" value="P:cell development"/>
    <property type="evidence" value="ECO:0007669"/>
    <property type="project" value="TreeGrafter"/>
</dbReference>
<feature type="domain" description="RGS" evidence="6">
    <location>
        <begin position="114"/>
        <end position="234"/>
    </location>
</feature>
<dbReference type="GO" id="GO:0005737">
    <property type="term" value="C:cytoplasm"/>
    <property type="evidence" value="ECO:0007669"/>
    <property type="project" value="UniProtKB-SubCell"/>
</dbReference>
<reference evidence="8 9" key="1">
    <citation type="submission" date="2019-01" db="EMBL/GenBank/DDBJ databases">
        <authorList>
            <person name="Sayadi A."/>
        </authorList>
    </citation>
    <scope>NUCLEOTIDE SEQUENCE [LARGE SCALE GENOMIC DNA]</scope>
</reference>
<dbReference type="GO" id="GO:0090090">
    <property type="term" value="P:negative regulation of canonical Wnt signaling pathway"/>
    <property type="evidence" value="ECO:0007669"/>
    <property type="project" value="InterPro"/>
</dbReference>
<feature type="region of interest" description="Disordered" evidence="5">
    <location>
        <begin position="628"/>
        <end position="699"/>
    </location>
</feature>
<dbReference type="Gene3D" id="1.10.196.10">
    <property type="match status" value="1"/>
</dbReference>
<dbReference type="InterPro" id="IPR014936">
    <property type="entry name" value="Axin_b-cat-bd"/>
</dbReference>
<dbReference type="GO" id="GO:0032436">
    <property type="term" value="P:positive regulation of proteasomal ubiquitin-dependent protein catabolic process"/>
    <property type="evidence" value="ECO:0007669"/>
    <property type="project" value="TreeGrafter"/>
</dbReference>
<dbReference type="Pfam" id="PF00778">
    <property type="entry name" value="DIX"/>
    <property type="match status" value="1"/>
</dbReference>
<dbReference type="GO" id="GO:0030877">
    <property type="term" value="C:beta-catenin destruction complex"/>
    <property type="evidence" value="ECO:0007669"/>
    <property type="project" value="TreeGrafter"/>
</dbReference>
<dbReference type="GO" id="GO:0005886">
    <property type="term" value="C:plasma membrane"/>
    <property type="evidence" value="ECO:0007669"/>
    <property type="project" value="TreeGrafter"/>
</dbReference>
<proteinExistence type="predicted"/>
<dbReference type="SUPFAM" id="SSF48097">
    <property type="entry name" value="Regulator of G-protein signaling, RGS"/>
    <property type="match status" value="1"/>
</dbReference>
<dbReference type="EMBL" id="CAACVG010004393">
    <property type="protein sequence ID" value="VEN38358.1"/>
    <property type="molecule type" value="Genomic_DNA"/>
</dbReference>
<evidence type="ECO:0000313" key="9">
    <source>
        <dbReference type="Proteomes" id="UP000410492"/>
    </source>
</evidence>
<dbReference type="Proteomes" id="UP000410492">
    <property type="component" value="Unassembled WGS sequence"/>
</dbReference>
<dbReference type="Pfam" id="PF08833">
    <property type="entry name" value="Axin_b-cat_bind"/>
    <property type="match status" value="1"/>
</dbReference>
<dbReference type="InterPro" id="IPR024066">
    <property type="entry name" value="RGS_subdom1/3"/>
</dbReference>
<dbReference type="GO" id="GO:0008013">
    <property type="term" value="F:beta-catenin binding"/>
    <property type="evidence" value="ECO:0007669"/>
    <property type="project" value="TreeGrafter"/>
</dbReference>
<feature type="compositionally biased region" description="Low complexity" evidence="5">
    <location>
        <begin position="665"/>
        <end position="677"/>
    </location>
</feature>
<evidence type="ECO:0000313" key="8">
    <source>
        <dbReference type="EMBL" id="VEN38358.1"/>
    </source>
</evidence>
<feature type="region of interest" description="Disordered" evidence="5">
    <location>
        <begin position="1"/>
        <end position="49"/>
    </location>
</feature>
<feature type="compositionally biased region" description="Basic and acidic residues" evidence="5">
    <location>
        <begin position="628"/>
        <end position="642"/>
    </location>
</feature>
<evidence type="ECO:0000259" key="6">
    <source>
        <dbReference type="PROSITE" id="PS50132"/>
    </source>
</evidence>
<dbReference type="InterPro" id="IPR029071">
    <property type="entry name" value="Ubiquitin-like_domsf"/>
</dbReference>
<comment type="subcellular location">
    <subcellularLocation>
        <location evidence="1">Cytoplasm</location>
    </subcellularLocation>
</comment>
<dbReference type="InterPro" id="IPR036305">
    <property type="entry name" value="RGS_sf"/>
</dbReference>
<dbReference type="InterPro" id="IPR038207">
    <property type="entry name" value="DIX_dom_sf"/>
</dbReference>
<dbReference type="PRINTS" id="PR01301">
    <property type="entry name" value="RGSPROTEIN"/>
</dbReference>
<feature type="region of interest" description="Disordered" evidence="5">
    <location>
        <begin position="348"/>
        <end position="385"/>
    </location>
</feature>
<keyword evidence="3 4" id="KW-0879">Wnt signaling pathway</keyword>
<dbReference type="GO" id="GO:0019901">
    <property type="term" value="F:protein kinase binding"/>
    <property type="evidence" value="ECO:0007669"/>
    <property type="project" value="TreeGrafter"/>
</dbReference>
<feature type="region of interest" description="Disordered" evidence="5">
    <location>
        <begin position="711"/>
        <end position="757"/>
    </location>
</feature>
<keyword evidence="9" id="KW-1185">Reference proteome</keyword>
<gene>
    <name evidence="8" type="ORF">CALMAC_LOCUS3276</name>
</gene>
<dbReference type="PROSITE" id="PS50841">
    <property type="entry name" value="DIX"/>
    <property type="match status" value="1"/>
</dbReference>
<dbReference type="InterPro" id="IPR043581">
    <property type="entry name" value="Axin-like"/>
</dbReference>
<dbReference type="GO" id="GO:0060090">
    <property type="term" value="F:molecular adaptor activity"/>
    <property type="evidence" value="ECO:0007669"/>
    <property type="project" value="TreeGrafter"/>
</dbReference>
<evidence type="ECO:0008006" key="10">
    <source>
        <dbReference type="Google" id="ProtNLM"/>
    </source>
</evidence>
<dbReference type="AlphaFoldDB" id="A0A653BRW9"/>
<evidence type="ECO:0000256" key="4">
    <source>
        <dbReference type="PROSITE-ProRule" id="PRU00069"/>
    </source>
</evidence>
<organism evidence="8 9">
    <name type="scientific">Callosobruchus maculatus</name>
    <name type="common">Southern cowpea weevil</name>
    <name type="synonym">Pulse bruchid</name>
    <dbReference type="NCBI Taxonomy" id="64391"/>
    <lineage>
        <taxon>Eukaryota</taxon>
        <taxon>Metazoa</taxon>
        <taxon>Ecdysozoa</taxon>
        <taxon>Arthropoda</taxon>
        <taxon>Hexapoda</taxon>
        <taxon>Insecta</taxon>
        <taxon>Pterygota</taxon>
        <taxon>Neoptera</taxon>
        <taxon>Endopterygota</taxon>
        <taxon>Coleoptera</taxon>
        <taxon>Polyphaga</taxon>
        <taxon>Cucujiformia</taxon>
        <taxon>Chrysomeloidea</taxon>
        <taxon>Chrysomelidae</taxon>
        <taxon>Bruchinae</taxon>
        <taxon>Bruchini</taxon>
        <taxon>Callosobruchus</taxon>
    </lineage>
</organism>
<dbReference type="Pfam" id="PF00615">
    <property type="entry name" value="RGS"/>
    <property type="match status" value="1"/>
</dbReference>
<evidence type="ECO:0000256" key="2">
    <source>
        <dbReference type="ARBA" id="ARBA00022490"/>
    </source>
</evidence>
<dbReference type="PANTHER" id="PTHR46102">
    <property type="entry name" value="AXIN"/>
    <property type="match status" value="1"/>
</dbReference>
<dbReference type="Gene3D" id="2.40.240.130">
    <property type="match status" value="1"/>
</dbReference>
<sequence length="842" mass="94610">MNEREKNKGFSAKQPQQVSHEACFDHKCPRPPVPGEERSHFTSDWDPLPQHEGWAKPRAPSPPLPIRKHCSYSTDASLAYIEGASSAAMAAAASGAGPAPCSTPPAACLRWTYSLRHLLQDPDGVRLFQQYLASEGRRHADALDFWFACEGLRKQTAPEKIQQLVKVIYKKFFVKSALPIDEELRKDIGRSIKFSQCLEPPVTLFDKAQAKVEQLIDETTYPNFLKSDTYLQYLENVQNLSSSSSSDYSNELSNLANGPDPLPTLHEDMELIMNPPVHMSHTSGSLSTGYHTPNVGAGSSVRLTKELLLMSQKHRALDVRPKSEAFASMLMYRPNTGAHAAYNSYNPVSRQDSELHSLSSHSDARTESDNMSMTDSSLDGRSLGRTTRRKAVIEARKTREYAALNQETHMHQILIPRTQRIDTRQCQPMDSDTFAAILIEKLEAVKRDQDQQELLDKKLREGEARGSYTELQSRELANAIREKLQLEDDNDQDILDQHVSRVFSDLTPARSPGFSSPRVRSPPRNRHVQPYMRCRRKDKDGFSTFSSDSGNVHDFVEGSEHKMAMVKSKSMPEYPDDRFVRGACGRRSSKKTLTELTDSGVSVVSDTPPVLPPIKDSRVLAWLMDSDKSGRGASHTHSEMSLKHRSHRTSSATSPIASRHRKGFSSRSSSVERNSCSGATLGPAQPFVADPSMPPLPLPNTAIQLEEARRRLEDDMRTKKQRSSSSRHHPDLVQSSQSTLRKSMRTSSRPSAPQMVQPAEEVTTVVFNFCEEQFPYRTKIPGTQVTLRQFKEYLPKKGNYRFFFKTLCEELGNQVIQEEISNDADVLPLWEGKIMAQVKPID</sequence>
<feature type="region of interest" description="Disordered" evidence="5">
    <location>
        <begin position="506"/>
        <end position="527"/>
    </location>
</feature>
<evidence type="ECO:0000256" key="5">
    <source>
        <dbReference type="SAM" id="MobiDB-lite"/>
    </source>
</evidence>
<accession>A0A653BRW9</accession>
<protein>
    <recommendedName>
        <fullName evidence="10">Axin</fullName>
    </recommendedName>
</protein>
<dbReference type="Gene3D" id="1.10.167.10">
    <property type="entry name" value="Regulator of G-protein Signalling 4, domain 2"/>
    <property type="match status" value="1"/>
</dbReference>
<dbReference type="InterPro" id="IPR001158">
    <property type="entry name" value="DIX"/>
</dbReference>
<dbReference type="OrthoDB" id="10007451at2759"/>
<evidence type="ECO:0000256" key="1">
    <source>
        <dbReference type="ARBA" id="ARBA00004496"/>
    </source>
</evidence>
<dbReference type="SUPFAM" id="SSF54236">
    <property type="entry name" value="Ubiquitin-like"/>
    <property type="match status" value="1"/>
</dbReference>
<dbReference type="PANTHER" id="PTHR46102:SF2">
    <property type="entry name" value="AXIN"/>
    <property type="match status" value="1"/>
</dbReference>
<dbReference type="GO" id="GO:0016055">
    <property type="term" value="P:Wnt signaling pathway"/>
    <property type="evidence" value="ECO:0007669"/>
    <property type="project" value="UniProtKB-KW"/>
</dbReference>
<feature type="compositionally biased region" description="Polar residues" evidence="5">
    <location>
        <begin position="733"/>
        <end position="751"/>
    </location>
</feature>
<dbReference type="GO" id="GO:0031625">
    <property type="term" value="F:ubiquitin protein ligase binding"/>
    <property type="evidence" value="ECO:0007669"/>
    <property type="project" value="TreeGrafter"/>
</dbReference>
<dbReference type="SMART" id="SM00315">
    <property type="entry name" value="RGS"/>
    <property type="match status" value="1"/>
</dbReference>
<dbReference type="SMART" id="SM00021">
    <property type="entry name" value="DAX"/>
    <property type="match status" value="1"/>
</dbReference>
<feature type="compositionally biased region" description="Polar residues" evidence="5">
    <location>
        <begin position="369"/>
        <end position="379"/>
    </location>
</feature>
<keyword evidence="2" id="KW-0963">Cytoplasm</keyword>
<feature type="domain" description="DIX" evidence="7">
    <location>
        <begin position="760"/>
        <end position="842"/>
    </location>
</feature>
<evidence type="ECO:0000256" key="3">
    <source>
        <dbReference type="ARBA" id="ARBA00022687"/>
    </source>
</evidence>
<dbReference type="InterPro" id="IPR016137">
    <property type="entry name" value="RGS"/>
</dbReference>